<dbReference type="Proteomes" id="UP001062846">
    <property type="component" value="Chromosome 7"/>
</dbReference>
<protein>
    <submittedName>
        <fullName evidence="1">Uncharacterized protein</fullName>
    </submittedName>
</protein>
<gene>
    <name evidence="1" type="ORF">RHMOL_Rhmol07G0184400</name>
</gene>
<keyword evidence="2" id="KW-1185">Reference proteome</keyword>
<sequence length="169" mass="17939">MLRSNRGLGSLGAGEDGLAKAFNTALNLKRKISDSPERGDKGKKQKNYLFEEVEKLGQEKVLEGGGLDGQIQRAVSHNRAKTSRGRDRRGGKSLGGLDNGGNIFLVFSEGDLVDVEVNCGESLGGGSTQALQRRRDLVCLDQKGCKWACSFGGRSSFEGSSSCQLGGVS</sequence>
<accession>A0ACC0N3P1</accession>
<dbReference type="EMBL" id="CM046394">
    <property type="protein sequence ID" value="KAI8547302.1"/>
    <property type="molecule type" value="Genomic_DNA"/>
</dbReference>
<name>A0ACC0N3P1_RHOML</name>
<organism evidence="1 2">
    <name type="scientific">Rhododendron molle</name>
    <name type="common">Chinese azalea</name>
    <name type="synonym">Azalea mollis</name>
    <dbReference type="NCBI Taxonomy" id="49168"/>
    <lineage>
        <taxon>Eukaryota</taxon>
        <taxon>Viridiplantae</taxon>
        <taxon>Streptophyta</taxon>
        <taxon>Embryophyta</taxon>
        <taxon>Tracheophyta</taxon>
        <taxon>Spermatophyta</taxon>
        <taxon>Magnoliopsida</taxon>
        <taxon>eudicotyledons</taxon>
        <taxon>Gunneridae</taxon>
        <taxon>Pentapetalae</taxon>
        <taxon>asterids</taxon>
        <taxon>Ericales</taxon>
        <taxon>Ericaceae</taxon>
        <taxon>Ericoideae</taxon>
        <taxon>Rhodoreae</taxon>
        <taxon>Rhododendron</taxon>
    </lineage>
</organism>
<comment type="caution">
    <text evidence="1">The sequence shown here is derived from an EMBL/GenBank/DDBJ whole genome shotgun (WGS) entry which is preliminary data.</text>
</comment>
<evidence type="ECO:0000313" key="2">
    <source>
        <dbReference type="Proteomes" id="UP001062846"/>
    </source>
</evidence>
<proteinExistence type="predicted"/>
<evidence type="ECO:0000313" key="1">
    <source>
        <dbReference type="EMBL" id="KAI8547302.1"/>
    </source>
</evidence>
<reference evidence="1" key="1">
    <citation type="submission" date="2022-02" db="EMBL/GenBank/DDBJ databases">
        <title>Plant Genome Project.</title>
        <authorList>
            <person name="Zhang R.-G."/>
        </authorList>
    </citation>
    <scope>NUCLEOTIDE SEQUENCE</scope>
    <source>
        <strain evidence="1">AT1</strain>
    </source>
</reference>